<dbReference type="GeneID" id="39603458"/>
<accession>A0A443HKE1</accession>
<feature type="chain" id="PRO_5019493387" description="Secreted protein" evidence="1">
    <location>
        <begin position="17"/>
        <end position="84"/>
    </location>
</feature>
<dbReference type="EMBL" id="RCNU01000013">
    <property type="protein sequence ID" value="RWQ92300.1"/>
    <property type="molecule type" value="Genomic_DNA"/>
</dbReference>
<dbReference type="RefSeq" id="XP_028481945.1">
    <property type="nucleotide sequence ID" value="XM_028634181.1"/>
</dbReference>
<comment type="caution">
    <text evidence="2">The sequence shown here is derived from an EMBL/GenBank/DDBJ whole genome shotgun (WGS) entry which is preliminary data.</text>
</comment>
<proteinExistence type="predicted"/>
<feature type="signal peptide" evidence="1">
    <location>
        <begin position="1"/>
        <end position="16"/>
    </location>
</feature>
<dbReference type="AlphaFoldDB" id="A0A443HKE1"/>
<reference evidence="2 3" key="1">
    <citation type="journal article" date="2018" name="Front. Microbiol.">
        <title>Genomic and genetic insights into a cosmopolitan fungus, Paecilomyces variotii (Eurotiales).</title>
        <authorList>
            <person name="Urquhart A.S."/>
            <person name="Mondo S.J."/>
            <person name="Makela M.R."/>
            <person name="Hane J.K."/>
            <person name="Wiebenga A."/>
            <person name="He G."/>
            <person name="Mihaltcheva S."/>
            <person name="Pangilinan J."/>
            <person name="Lipzen A."/>
            <person name="Barry K."/>
            <person name="de Vries R.P."/>
            <person name="Grigoriev I.V."/>
            <person name="Idnurm A."/>
        </authorList>
    </citation>
    <scope>NUCLEOTIDE SEQUENCE [LARGE SCALE GENOMIC DNA]</scope>
    <source>
        <strain evidence="2 3">CBS 101075</strain>
    </source>
</reference>
<dbReference type="VEuPathDB" id="FungiDB:C8Q69DRAFT_93388"/>
<keyword evidence="1" id="KW-0732">Signal</keyword>
<evidence type="ECO:0000313" key="2">
    <source>
        <dbReference type="EMBL" id="RWQ92300.1"/>
    </source>
</evidence>
<protein>
    <recommendedName>
        <fullName evidence="4">Secreted protein</fullName>
    </recommendedName>
</protein>
<evidence type="ECO:0000256" key="1">
    <source>
        <dbReference type="SAM" id="SignalP"/>
    </source>
</evidence>
<organism evidence="2 3">
    <name type="scientific">Byssochlamys spectabilis</name>
    <name type="common">Paecilomyces variotii</name>
    <dbReference type="NCBI Taxonomy" id="264951"/>
    <lineage>
        <taxon>Eukaryota</taxon>
        <taxon>Fungi</taxon>
        <taxon>Dikarya</taxon>
        <taxon>Ascomycota</taxon>
        <taxon>Pezizomycotina</taxon>
        <taxon>Eurotiomycetes</taxon>
        <taxon>Eurotiomycetidae</taxon>
        <taxon>Eurotiales</taxon>
        <taxon>Thermoascaceae</taxon>
        <taxon>Paecilomyces</taxon>
    </lineage>
</organism>
<evidence type="ECO:0008006" key="4">
    <source>
        <dbReference type="Google" id="ProtNLM"/>
    </source>
</evidence>
<keyword evidence="3" id="KW-1185">Reference proteome</keyword>
<sequence>MTAFCQVLFFALLVRCFVHLYGLKHCVFCPYHSQIGRIWLGSHVLRGVMAVKEHGVVSCGTISSYSHLQILSCLTLALIHATAF</sequence>
<evidence type="ECO:0000313" key="3">
    <source>
        <dbReference type="Proteomes" id="UP000283841"/>
    </source>
</evidence>
<name>A0A443HKE1_BYSSP</name>
<dbReference type="Proteomes" id="UP000283841">
    <property type="component" value="Unassembled WGS sequence"/>
</dbReference>
<gene>
    <name evidence="2" type="ORF">C8Q69DRAFT_93388</name>
</gene>